<evidence type="ECO:0000256" key="5">
    <source>
        <dbReference type="SAM" id="Coils"/>
    </source>
</evidence>
<dbReference type="EMBL" id="JBDFQZ010000003">
    <property type="protein sequence ID" value="KAK9740158.1"/>
    <property type="molecule type" value="Genomic_DNA"/>
</dbReference>
<dbReference type="PROSITE" id="PS51999">
    <property type="entry name" value="ZF_GRF"/>
    <property type="match status" value="1"/>
</dbReference>
<dbReference type="GO" id="GO:0008270">
    <property type="term" value="F:zinc ion binding"/>
    <property type="evidence" value="ECO:0007669"/>
    <property type="project" value="UniProtKB-KW"/>
</dbReference>
<feature type="coiled-coil region" evidence="5">
    <location>
        <begin position="151"/>
        <end position="185"/>
    </location>
</feature>
<keyword evidence="2 4" id="KW-0863">Zinc-finger</keyword>
<keyword evidence="8" id="KW-1185">Reference proteome</keyword>
<name>A0AAW1M3J4_SAPOF</name>
<evidence type="ECO:0000256" key="2">
    <source>
        <dbReference type="ARBA" id="ARBA00022771"/>
    </source>
</evidence>
<evidence type="ECO:0000313" key="7">
    <source>
        <dbReference type="EMBL" id="KAK9740158.1"/>
    </source>
</evidence>
<comment type="caution">
    <text evidence="7">The sequence shown here is derived from an EMBL/GenBank/DDBJ whole genome shotgun (WGS) entry which is preliminary data.</text>
</comment>
<protein>
    <recommendedName>
        <fullName evidence="6">GRF-type domain-containing protein</fullName>
    </recommendedName>
</protein>
<evidence type="ECO:0000256" key="4">
    <source>
        <dbReference type="PROSITE-ProRule" id="PRU01343"/>
    </source>
</evidence>
<keyword evidence="3" id="KW-0862">Zinc</keyword>
<dbReference type="Proteomes" id="UP001443914">
    <property type="component" value="Unassembled WGS sequence"/>
</dbReference>
<keyword evidence="1" id="KW-0479">Metal-binding</keyword>
<keyword evidence="5" id="KW-0175">Coiled coil</keyword>
<reference evidence="7" key="1">
    <citation type="submission" date="2024-03" db="EMBL/GenBank/DDBJ databases">
        <title>WGS assembly of Saponaria officinalis var. Norfolk2.</title>
        <authorList>
            <person name="Jenkins J."/>
            <person name="Shu S."/>
            <person name="Grimwood J."/>
            <person name="Barry K."/>
            <person name="Goodstein D."/>
            <person name="Schmutz J."/>
            <person name="Leebens-Mack J."/>
            <person name="Osbourn A."/>
        </authorList>
    </citation>
    <scope>NUCLEOTIDE SEQUENCE [LARGE SCALE GENOMIC DNA]</scope>
    <source>
        <strain evidence="7">JIC</strain>
    </source>
</reference>
<proteinExistence type="predicted"/>
<accession>A0AAW1M3J4</accession>
<gene>
    <name evidence="7" type="ORF">RND81_03G015800</name>
</gene>
<evidence type="ECO:0000256" key="3">
    <source>
        <dbReference type="ARBA" id="ARBA00022833"/>
    </source>
</evidence>
<organism evidence="7 8">
    <name type="scientific">Saponaria officinalis</name>
    <name type="common">Common soapwort</name>
    <name type="synonym">Lychnis saponaria</name>
    <dbReference type="NCBI Taxonomy" id="3572"/>
    <lineage>
        <taxon>Eukaryota</taxon>
        <taxon>Viridiplantae</taxon>
        <taxon>Streptophyta</taxon>
        <taxon>Embryophyta</taxon>
        <taxon>Tracheophyta</taxon>
        <taxon>Spermatophyta</taxon>
        <taxon>Magnoliopsida</taxon>
        <taxon>eudicotyledons</taxon>
        <taxon>Gunneridae</taxon>
        <taxon>Pentapetalae</taxon>
        <taxon>Caryophyllales</taxon>
        <taxon>Caryophyllaceae</taxon>
        <taxon>Caryophylleae</taxon>
        <taxon>Saponaria</taxon>
    </lineage>
</organism>
<evidence type="ECO:0000259" key="6">
    <source>
        <dbReference type="PROSITE" id="PS51999"/>
    </source>
</evidence>
<dbReference type="InterPro" id="IPR010666">
    <property type="entry name" value="Znf_GRF"/>
</dbReference>
<sequence>MWSSKGKAKVKAKAKAEANYTIVQCEAEPCFSEDIFPASKRRNCGGDPRLGLAQKIKEAEYQELGLTDDYDPDDYDEELVSMSEISSSSGSRVVNRCFCGIPVTVKKSSTTDNPGRRFETCKLYNPVTKLGGCNYFRWFDTTQTDWQRVLINNLNLRENLLSKELELKQEELTSVKEEKNRLALEVEMLK</sequence>
<feature type="domain" description="GRF-type" evidence="6">
    <location>
        <begin position="97"/>
        <end position="142"/>
    </location>
</feature>
<dbReference type="PANTHER" id="PTHR33248">
    <property type="entry name" value="ZINC ION-BINDING PROTEIN"/>
    <property type="match status" value="1"/>
</dbReference>
<dbReference type="AlphaFoldDB" id="A0AAW1M3J4"/>
<evidence type="ECO:0000256" key="1">
    <source>
        <dbReference type="ARBA" id="ARBA00022723"/>
    </source>
</evidence>
<evidence type="ECO:0000313" key="8">
    <source>
        <dbReference type="Proteomes" id="UP001443914"/>
    </source>
</evidence>